<name>A0A6A5ZT58_9PLEO</name>
<evidence type="ECO:0000313" key="2">
    <source>
        <dbReference type="EMBL" id="KAF2122255.1"/>
    </source>
</evidence>
<sequence>MAKPEVMLRQFQSDQSSKWIPGRLVKTYAKLEEVSYRIYRKDASLESIHFHLEEGTCEGEVVPDLWDAGAYTDLAKYGEMHLYAHFTAQNGSKGEANGAASNSIPTSSPQLDDIGRSLPTVLPQDRKRKRDASAEIAMKQEDIRGSRDLPITLDNNSDEPSVSEQGPAAVQNDGKRSETADTIENRQRPQYNPSIHPALPATTTEESYHRDWKLAQSTAPDPNNPDVPVIKGNMKDLVQGHRNTIATCVLLSGSYGIDAPRPCDCCVRKGWEPEE</sequence>
<evidence type="ECO:0000256" key="1">
    <source>
        <dbReference type="SAM" id="MobiDB-lite"/>
    </source>
</evidence>
<feature type="compositionally biased region" description="Basic and acidic residues" evidence="1">
    <location>
        <begin position="138"/>
        <end position="147"/>
    </location>
</feature>
<dbReference type="OrthoDB" id="3794887at2759"/>
<organism evidence="2 3">
    <name type="scientific">Lophiotrema nucula</name>
    <dbReference type="NCBI Taxonomy" id="690887"/>
    <lineage>
        <taxon>Eukaryota</taxon>
        <taxon>Fungi</taxon>
        <taxon>Dikarya</taxon>
        <taxon>Ascomycota</taxon>
        <taxon>Pezizomycotina</taxon>
        <taxon>Dothideomycetes</taxon>
        <taxon>Pleosporomycetidae</taxon>
        <taxon>Pleosporales</taxon>
        <taxon>Lophiotremataceae</taxon>
        <taxon>Lophiotrema</taxon>
    </lineage>
</organism>
<accession>A0A6A5ZT58</accession>
<gene>
    <name evidence="2" type="ORF">BDV96DRAFT_594163</name>
</gene>
<evidence type="ECO:0000313" key="3">
    <source>
        <dbReference type="Proteomes" id="UP000799770"/>
    </source>
</evidence>
<keyword evidence="3" id="KW-1185">Reference proteome</keyword>
<feature type="compositionally biased region" description="Polar residues" evidence="1">
    <location>
        <begin position="153"/>
        <end position="164"/>
    </location>
</feature>
<dbReference type="EMBL" id="ML977311">
    <property type="protein sequence ID" value="KAF2122255.1"/>
    <property type="molecule type" value="Genomic_DNA"/>
</dbReference>
<dbReference type="Proteomes" id="UP000799770">
    <property type="component" value="Unassembled WGS sequence"/>
</dbReference>
<dbReference type="AlphaFoldDB" id="A0A6A5ZT58"/>
<reference evidence="2" key="1">
    <citation type="journal article" date="2020" name="Stud. Mycol.">
        <title>101 Dothideomycetes genomes: a test case for predicting lifestyles and emergence of pathogens.</title>
        <authorList>
            <person name="Haridas S."/>
            <person name="Albert R."/>
            <person name="Binder M."/>
            <person name="Bloem J."/>
            <person name="Labutti K."/>
            <person name="Salamov A."/>
            <person name="Andreopoulos B."/>
            <person name="Baker S."/>
            <person name="Barry K."/>
            <person name="Bills G."/>
            <person name="Bluhm B."/>
            <person name="Cannon C."/>
            <person name="Castanera R."/>
            <person name="Culley D."/>
            <person name="Daum C."/>
            <person name="Ezra D."/>
            <person name="Gonzalez J."/>
            <person name="Henrissat B."/>
            <person name="Kuo A."/>
            <person name="Liang C."/>
            <person name="Lipzen A."/>
            <person name="Lutzoni F."/>
            <person name="Magnuson J."/>
            <person name="Mondo S."/>
            <person name="Nolan M."/>
            <person name="Ohm R."/>
            <person name="Pangilinan J."/>
            <person name="Park H.-J."/>
            <person name="Ramirez L."/>
            <person name="Alfaro M."/>
            <person name="Sun H."/>
            <person name="Tritt A."/>
            <person name="Yoshinaga Y."/>
            <person name="Zwiers L.-H."/>
            <person name="Turgeon B."/>
            <person name="Goodwin S."/>
            <person name="Spatafora J."/>
            <person name="Crous P."/>
            <person name="Grigoriev I."/>
        </authorList>
    </citation>
    <scope>NUCLEOTIDE SEQUENCE</scope>
    <source>
        <strain evidence="2">CBS 627.86</strain>
    </source>
</reference>
<feature type="compositionally biased region" description="Polar residues" evidence="1">
    <location>
        <begin position="99"/>
        <end position="110"/>
    </location>
</feature>
<feature type="compositionally biased region" description="Basic and acidic residues" evidence="1">
    <location>
        <begin position="173"/>
        <end position="187"/>
    </location>
</feature>
<protein>
    <submittedName>
        <fullName evidence="2">Uncharacterized protein</fullName>
    </submittedName>
</protein>
<proteinExistence type="predicted"/>
<feature type="region of interest" description="Disordered" evidence="1">
    <location>
        <begin position="93"/>
        <end position="206"/>
    </location>
</feature>